<keyword evidence="2" id="KW-1185">Reference proteome</keyword>
<gene>
    <name evidence="1" type="ORF">FRY97_03455</name>
</gene>
<comment type="caution">
    <text evidence="1">The sequence shown here is derived from an EMBL/GenBank/DDBJ whole genome shotgun (WGS) entry which is preliminary data.</text>
</comment>
<protein>
    <submittedName>
        <fullName evidence="1">Uncharacterized protein</fullName>
    </submittedName>
</protein>
<evidence type="ECO:0000313" key="2">
    <source>
        <dbReference type="Proteomes" id="UP000321580"/>
    </source>
</evidence>
<dbReference type="OrthoDB" id="3893742at2"/>
<dbReference type="AlphaFoldDB" id="A0A5C6S0W3"/>
<dbReference type="RefSeq" id="WP_147166036.1">
    <property type="nucleotide sequence ID" value="NZ_VOOR01000005.1"/>
</dbReference>
<evidence type="ECO:0000313" key="1">
    <source>
        <dbReference type="EMBL" id="TXB67915.1"/>
    </source>
</evidence>
<reference evidence="1 2" key="1">
    <citation type="submission" date="2019-08" db="EMBL/GenBank/DDBJ databases">
        <title>Genome of Phaeodactylibacter luteus.</title>
        <authorList>
            <person name="Bowman J.P."/>
        </authorList>
    </citation>
    <scope>NUCLEOTIDE SEQUENCE [LARGE SCALE GENOMIC DNA]</scope>
    <source>
        <strain evidence="1 2">KCTC 42180</strain>
    </source>
</reference>
<dbReference type="EMBL" id="VOOR01000005">
    <property type="protein sequence ID" value="TXB67915.1"/>
    <property type="molecule type" value="Genomic_DNA"/>
</dbReference>
<sequence>MALTLSEREARLYESLAAFEHAPLFAREEKRKRLLSQADLLAQDAAGMAHLYENIAAIHRSGLFAGTPWEDPSRLVPGLVAGTLLSGPAGSTLEMLSELRMLAVAEGRLALPGCPPEAARHFLRQVLVYGFEYAFSTEELSENERYTRTEVRKVSLLFDLLKQHLPLPSLLPYLKEEIETIIAHRPVVVTRIKRILEQLQHLPPDLLDGPLRAYVEALFAPTPLAQKAGTAHYYAEQLPHLPDAALEQEAQALSQQMLDTGLVSTFQLAFLQYAARERTALVPIALALNAHGRADYERHQAFVHQLILSFLVPGNKQGVYGLARTLQRNLFSQKTVWHAFSRLVKARLHPVIRERLEEGNLSPFALTAEQALIGGTLCVLGQPLGVRQGNNPTCQSARGISMWSRHAPGKLINLLIDTATTNNAVFRYEGELIESAGVQEGLTTAFDFKLDPVSIVLVPHLDKVYNEMMKRASLKHPGKDPHASVNPAFYGHWIQTGFKSVYNPLLYGIENYEEFIRIFYAAFHPEYNGGHHLIYPVPAGIFITDSGANMLGFHAISLLRIEQAPDGEWRAYFFNPNSQGKQDWGQRITPTVSGHGERHGESSLPAAQFAARVYAYHFNQLRLGDKPGKVPTATVAHITQLAKESWGRKYQWL</sequence>
<dbReference type="Proteomes" id="UP000321580">
    <property type="component" value="Unassembled WGS sequence"/>
</dbReference>
<accession>A0A5C6S0W3</accession>
<proteinExistence type="predicted"/>
<name>A0A5C6S0W3_9BACT</name>
<organism evidence="1 2">
    <name type="scientific">Phaeodactylibacter luteus</name>
    <dbReference type="NCBI Taxonomy" id="1564516"/>
    <lineage>
        <taxon>Bacteria</taxon>
        <taxon>Pseudomonadati</taxon>
        <taxon>Bacteroidota</taxon>
        <taxon>Saprospiria</taxon>
        <taxon>Saprospirales</taxon>
        <taxon>Haliscomenobacteraceae</taxon>
        <taxon>Phaeodactylibacter</taxon>
    </lineage>
</organism>